<evidence type="ECO:0000256" key="3">
    <source>
        <dbReference type="ARBA" id="ARBA00022679"/>
    </source>
</evidence>
<dbReference type="SUPFAM" id="SSF53448">
    <property type="entry name" value="Nucleotide-diphospho-sugar transferases"/>
    <property type="match status" value="1"/>
</dbReference>
<organism evidence="7 8">
    <name type="scientific">Candidatus Curtissbacteria bacterium RIFCSPHIGHO2_02_FULL_42_15</name>
    <dbReference type="NCBI Taxonomy" id="1797716"/>
    <lineage>
        <taxon>Bacteria</taxon>
        <taxon>Candidatus Curtissiibacteriota</taxon>
    </lineage>
</organism>
<evidence type="ECO:0000256" key="5">
    <source>
        <dbReference type="ARBA" id="ARBA00048128"/>
    </source>
</evidence>
<dbReference type="Gene3D" id="3.90.550.10">
    <property type="entry name" value="Spore Coat Polysaccharide Biosynthesis Protein SpsA, Chain A"/>
    <property type="match status" value="1"/>
</dbReference>
<evidence type="ECO:0000256" key="1">
    <source>
        <dbReference type="ARBA" id="ARBA00006890"/>
    </source>
</evidence>
<dbReference type="PANTHER" id="PTHR43197">
    <property type="entry name" value="UTP--GLUCOSE-1-PHOSPHATE URIDYLYLTRANSFERASE"/>
    <property type="match status" value="1"/>
</dbReference>
<sequence length="298" mass="33307">MVNQIKKVRKVVIPAAGYGTRFLPATKAQPKEMLPVVDKPIIQYVVEEAVEAGITQVILVTGSHKRAIEDHFDRNLELEARLEKDGKEKELAEIRRISDLADFVYVRQKEALGNGHALLVAKEVVGDEPVVMLWGDDFITANPSRTRQMIEAYEKYGTSILSAVRTKDPEDTKKYGYVGGKEVEDGVFEVSEFIEKPGPQKAPSDMAIVSGFLFTPDIFEALERAIPETIDRGKELYYVDGVNNLMKDGKKVHAVEIKNSTYYDCGSKVGYLKTVVDHGLSHPDTNGEFKKYLKGLKL</sequence>
<evidence type="ECO:0000256" key="4">
    <source>
        <dbReference type="ARBA" id="ARBA00022695"/>
    </source>
</evidence>
<reference evidence="7 8" key="1">
    <citation type="journal article" date="2016" name="Nat. Commun.">
        <title>Thousands of microbial genomes shed light on interconnected biogeochemical processes in an aquifer system.</title>
        <authorList>
            <person name="Anantharaman K."/>
            <person name="Brown C.T."/>
            <person name="Hug L.A."/>
            <person name="Sharon I."/>
            <person name="Castelle C.J."/>
            <person name="Probst A.J."/>
            <person name="Thomas B.C."/>
            <person name="Singh A."/>
            <person name="Wilkins M.J."/>
            <person name="Karaoz U."/>
            <person name="Brodie E.L."/>
            <person name="Williams K.H."/>
            <person name="Hubbard S.S."/>
            <person name="Banfield J.F."/>
        </authorList>
    </citation>
    <scope>NUCLEOTIDE SEQUENCE [LARGE SCALE GENOMIC DNA]</scope>
</reference>
<evidence type="ECO:0000313" key="8">
    <source>
        <dbReference type="Proteomes" id="UP000177124"/>
    </source>
</evidence>
<keyword evidence="3 7" id="KW-0808">Transferase</keyword>
<dbReference type="Pfam" id="PF00483">
    <property type="entry name" value="NTP_transferase"/>
    <property type="match status" value="1"/>
</dbReference>
<name>A0A1F5GCN1_9BACT</name>
<accession>A0A1F5GCN1</accession>
<proteinExistence type="inferred from homology"/>
<protein>
    <recommendedName>
        <fullName evidence="2">UTP--glucose-1-phosphate uridylyltransferase</fullName>
        <ecNumber evidence="2">2.7.7.9</ecNumber>
    </recommendedName>
</protein>
<dbReference type="STRING" id="1797716.A3D07_01005"/>
<dbReference type="EMBL" id="MFBF01000069">
    <property type="protein sequence ID" value="OGD89643.1"/>
    <property type="molecule type" value="Genomic_DNA"/>
</dbReference>
<dbReference type="EC" id="2.7.7.9" evidence="2"/>
<keyword evidence="4 7" id="KW-0548">Nucleotidyltransferase</keyword>
<comment type="similarity">
    <text evidence="1">Belongs to the UDPGP type 2 family.</text>
</comment>
<feature type="domain" description="Nucleotidyl transferase" evidence="6">
    <location>
        <begin position="10"/>
        <end position="273"/>
    </location>
</feature>
<dbReference type="CDD" id="cd02541">
    <property type="entry name" value="UGPase_prokaryotic"/>
    <property type="match status" value="1"/>
</dbReference>
<dbReference type="GO" id="GO:0006011">
    <property type="term" value="P:UDP-alpha-D-glucose metabolic process"/>
    <property type="evidence" value="ECO:0007669"/>
    <property type="project" value="InterPro"/>
</dbReference>
<dbReference type="InterPro" id="IPR005771">
    <property type="entry name" value="GalU_uridylyltTrfase_bac/arc"/>
</dbReference>
<dbReference type="PANTHER" id="PTHR43197:SF1">
    <property type="entry name" value="UTP--GLUCOSE-1-PHOSPHATE URIDYLYLTRANSFERASE"/>
    <property type="match status" value="1"/>
</dbReference>
<comment type="caution">
    <text evidence="7">The sequence shown here is derived from an EMBL/GenBank/DDBJ whole genome shotgun (WGS) entry which is preliminary data.</text>
</comment>
<dbReference type="InterPro" id="IPR005835">
    <property type="entry name" value="NTP_transferase_dom"/>
</dbReference>
<dbReference type="AlphaFoldDB" id="A0A1F5GCN1"/>
<evidence type="ECO:0000259" key="6">
    <source>
        <dbReference type="Pfam" id="PF00483"/>
    </source>
</evidence>
<dbReference type="Proteomes" id="UP000177124">
    <property type="component" value="Unassembled WGS sequence"/>
</dbReference>
<dbReference type="GO" id="GO:0003983">
    <property type="term" value="F:UTP:glucose-1-phosphate uridylyltransferase activity"/>
    <property type="evidence" value="ECO:0007669"/>
    <property type="project" value="UniProtKB-EC"/>
</dbReference>
<evidence type="ECO:0000256" key="2">
    <source>
        <dbReference type="ARBA" id="ARBA00012415"/>
    </source>
</evidence>
<evidence type="ECO:0000313" key="7">
    <source>
        <dbReference type="EMBL" id="OGD89643.1"/>
    </source>
</evidence>
<dbReference type="InterPro" id="IPR029044">
    <property type="entry name" value="Nucleotide-diphossugar_trans"/>
</dbReference>
<comment type="catalytic activity">
    <reaction evidence="5">
        <text>alpha-D-glucose 1-phosphate + UTP + H(+) = UDP-alpha-D-glucose + diphosphate</text>
        <dbReference type="Rhea" id="RHEA:19889"/>
        <dbReference type="ChEBI" id="CHEBI:15378"/>
        <dbReference type="ChEBI" id="CHEBI:33019"/>
        <dbReference type="ChEBI" id="CHEBI:46398"/>
        <dbReference type="ChEBI" id="CHEBI:58601"/>
        <dbReference type="ChEBI" id="CHEBI:58885"/>
        <dbReference type="EC" id="2.7.7.9"/>
    </reaction>
</comment>
<gene>
    <name evidence="7" type="ORF">A3D07_01005</name>
</gene>